<dbReference type="RefSeq" id="WP_008858992.1">
    <property type="nucleotide sequence ID" value="NZ_JH591187.1"/>
</dbReference>
<comment type="caution">
    <text evidence="1">The sequence shown here is derived from an EMBL/GenBank/DDBJ whole genome shotgun (WGS) entry which is preliminary data.</text>
</comment>
<dbReference type="HOGENOM" id="CLU_203787_0_0_9"/>
<organism evidence="1 2">
    <name type="scientific">Dialister succinatiphilus YIT 11850</name>
    <dbReference type="NCBI Taxonomy" id="742743"/>
    <lineage>
        <taxon>Bacteria</taxon>
        <taxon>Bacillati</taxon>
        <taxon>Bacillota</taxon>
        <taxon>Negativicutes</taxon>
        <taxon>Veillonellales</taxon>
        <taxon>Veillonellaceae</taxon>
        <taxon>Dialister</taxon>
    </lineage>
</organism>
<protein>
    <recommendedName>
        <fullName evidence="3">DUF2922 domain-containing protein</fullName>
    </recommendedName>
</protein>
<dbReference type="Pfam" id="PF11148">
    <property type="entry name" value="DUF2922"/>
    <property type="match status" value="1"/>
</dbReference>
<keyword evidence="2" id="KW-1185">Reference proteome</keyword>
<dbReference type="OrthoDB" id="9795264at2"/>
<evidence type="ECO:0008006" key="3">
    <source>
        <dbReference type="Google" id="ProtNLM"/>
    </source>
</evidence>
<dbReference type="InterPro" id="IPR021321">
    <property type="entry name" value="DUF2922"/>
</dbReference>
<dbReference type="PATRIC" id="fig|742743.3.peg.502"/>
<accession>H1CYQ0</accession>
<evidence type="ECO:0000313" key="2">
    <source>
        <dbReference type="Proteomes" id="UP000003277"/>
    </source>
</evidence>
<gene>
    <name evidence="1" type="ORF">HMPREF9453_00488</name>
</gene>
<proteinExistence type="predicted"/>
<dbReference type="STRING" id="742743.HMPREF9453_00488"/>
<dbReference type="Proteomes" id="UP000003277">
    <property type="component" value="Unassembled WGS sequence"/>
</dbReference>
<sequence length="68" mass="7337">MKTLNLVFRTSGKSTMTVTLTNPKDSLTREEVNAAAAKLIPILITRSGAEVTELEKVTISTTTTEELA</sequence>
<reference evidence="1 2" key="1">
    <citation type="submission" date="2011-11" db="EMBL/GenBank/DDBJ databases">
        <title>The Genome Sequence of Dialister succinatiphilus YIT 11850.</title>
        <authorList>
            <consortium name="The Broad Institute Genome Sequencing Platform"/>
            <person name="Earl A."/>
            <person name="Ward D."/>
            <person name="Feldgarden M."/>
            <person name="Gevers D."/>
            <person name="Morotomi M."/>
            <person name="Young S.K."/>
            <person name="Zeng Q."/>
            <person name="Gargeya S."/>
            <person name="Fitzgerald M."/>
            <person name="Haas B."/>
            <person name="Abouelleil A."/>
            <person name="Alvarado L."/>
            <person name="Arachchi H.M."/>
            <person name="Berlin A."/>
            <person name="Brown A."/>
            <person name="Chapman S.B."/>
            <person name="Dunbar C."/>
            <person name="Gearin G."/>
            <person name="Goldberg J."/>
            <person name="Griggs A."/>
            <person name="Gujja S."/>
            <person name="Heiman D."/>
            <person name="Howarth C."/>
            <person name="Lui A."/>
            <person name="MacDonald P.J.P."/>
            <person name="Montmayeur A."/>
            <person name="Murphy C."/>
            <person name="Neiman D."/>
            <person name="Pearson M."/>
            <person name="Priest M."/>
            <person name="Roberts A."/>
            <person name="Saif S."/>
            <person name="Shea T."/>
            <person name="Sisk P."/>
            <person name="Stolte C."/>
            <person name="Sykes S."/>
            <person name="Wortman J."/>
            <person name="Nusbaum C."/>
            <person name="Birren B."/>
        </authorList>
    </citation>
    <scope>NUCLEOTIDE SEQUENCE [LARGE SCALE GENOMIC DNA]</scope>
    <source>
        <strain evidence="1 2">YIT 11850</strain>
    </source>
</reference>
<dbReference type="EMBL" id="ADLT01000015">
    <property type="protein sequence ID" value="EHO63471.1"/>
    <property type="molecule type" value="Genomic_DNA"/>
</dbReference>
<name>H1CYQ0_9FIRM</name>
<evidence type="ECO:0000313" key="1">
    <source>
        <dbReference type="EMBL" id="EHO63471.1"/>
    </source>
</evidence>
<dbReference type="AlphaFoldDB" id="H1CYQ0"/>